<evidence type="ECO:0000313" key="7">
    <source>
        <dbReference type="Proteomes" id="UP001526143"/>
    </source>
</evidence>
<feature type="domain" description="Rieske" evidence="5">
    <location>
        <begin position="13"/>
        <end position="124"/>
    </location>
</feature>
<keyword evidence="2" id="KW-0479">Metal-binding</keyword>
<evidence type="ECO:0000256" key="4">
    <source>
        <dbReference type="ARBA" id="ARBA00023014"/>
    </source>
</evidence>
<dbReference type="InterPro" id="IPR036922">
    <property type="entry name" value="Rieske_2Fe-2S_sf"/>
</dbReference>
<dbReference type="PANTHER" id="PTHR21496">
    <property type="entry name" value="FERREDOXIN-RELATED"/>
    <property type="match status" value="1"/>
</dbReference>
<reference evidence="6 7" key="1">
    <citation type="submission" date="2022-10" db="EMBL/GenBank/DDBJ databases">
        <title>Identification of biosynthetic pathway for the production of the potent trypsin inhibitor radiosumin.</title>
        <authorList>
            <person name="Fewer D.P."/>
            <person name="Delbaje E."/>
            <person name="Ouyang X."/>
            <person name="Agostino P.D."/>
            <person name="Wahlsten M."/>
            <person name="Jokela J."/>
            <person name="Permi P."/>
            <person name="Haapaniemi E."/>
            <person name="Koistinen H."/>
        </authorList>
    </citation>
    <scope>NUCLEOTIDE SEQUENCE [LARGE SCALE GENOMIC DNA]</scope>
    <source>
        <strain evidence="6 7">NIES-515</strain>
    </source>
</reference>
<proteinExistence type="predicted"/>
<evidence type="ECO:0000256" key="3">
    <source>
        <dbReference type="ARBA" id="ARBA00023004"/>
    </source>
</evidence>
<accession>A0ABT3B7W1</accession>
<protein>
    <submittedName>
        <fullName evidence="6">Rieske (2Fe-2S) protein</fullName>
    </submittedName>
</protein>
<sequence length="126" mass="14366">MKNMPLEQKEQKRFVVCKTDALPSGERLLIELGGKKIGVFNVAGKYHALLNYCPHQGAPLCLGPITGTTLPTDKYEFIYGHEGAILRCAWHGWEFDIRTGDYLVKPNIRVRTYKVEIEQNEVVIYI</sequence>
<dbReference type="PANTHER" id="PTHR21496:SF23">
    <property type="entry name" value="3-PHENYLPROPIONATE_CINNAMIC ACID DIOXYGENASE FERREDOXIN SUBUNIT"/>
    <property type="match status" value="1"/>
</dbReference>
<dbReference type="Pfam" id="PF00355">
    <property type="entry name" value="Rieske"/>
    <property type="match status" value="1"/>
</dbReference>
<organism evidence="6 7">
    <name type="scientific">Plectonema radiosum NIES-515</name>
    <dbReference type="NCBI Taxonomy" id="2986073"/>
    <lineage>
        <taxon>Bacteria</taxon>
        <taxon>Bacillati</taxon>
        <taxon>Cyanobacteriota</taxon>
        <taxon>Cyanophyceae</taxon>
        <taxon>Oscillatoriophycideae</taxon>
        <taxon>Oscillatoriales</taxon>
        <taxon>Microcoleaceae</taxon>
        <taxon>Plectonema</taxon>
    </lineage>
</organism>
<keyword evidence="7" id="KW-1185">Reference proteome</keyword>
<dbReference type="PROSITE" id="PS51296">
    <property type="entry name" value="RIESKE"/>
    <property type="match status" value="1"/>
</dbReference>
<dbReference type="InterPro" id="IPR017941">
    <property type="entry name" value="Rieske_2Fe-2S"/>
</dbReference>
<name>A0ABT3B7W1_9CYAN</name>
<keyword evidence="4" id="KW-0411">Iron-sulfur</keyword>
<dbReference type="EMBL" id="JAOWRF010000371">
    <property type="protein sequence ID" value="MCV3216969.1"/>
    <property type="molecule type" value="Genomic_DNA"/>
</dbReference>
<gene>
    <name evidence="6" type="ORF">OGM63_26270</name>
</gene>
<dbReference type="RefSeq" id="WP_263748658.1">
    <property type="nucleotide sequence ID" value="NZ_JAOWRF010000371.1"/>
</dbReference>
<dbReference type="CDD" id="cd03467">
    <property type="entry name" value="Rieske"/>
    <property type="match status" value="1"/>
</dbReference>
<evidence type="ECO:0000256" key="2">
    <source>
        <dbReference type="ARBA" id="ARBA00022723"/>
    </source>
</evidence>
<comment type="caution">
    <text evidence="6">The sequence shown here is derived from an EMBL/GenBank/DDBJ whole genome shotgun (WGS) entry which is preliminary data.</text>
</comment>
<dbReference type="Gene3D" id="2.102.10.10">
    <property type="entry name" value="Rieske [2Fe-2S] iron-sulphur domain"/>
    <property type="match status" value="1"/>
</dbReference>
<dbReference type="Proteomes" id="UP001526143">
    <property type="component" value="Unassembled WGS sequence"/>
</dbReference>
<evidence type="ECO:0000313" key="6">
    <source>
        <dbReference type="EMBL" id="MCV3216969.1"/>
    </source>
</evidence>
<keyword evidence="1" id="KW-0001">2Fe-2S</keyword>
<evidence type="ECO:0000259" key="5">
    <source>
        <dbReference type="PROSITE" id="PS51296"/>
    </source>
</evidence>
<dbReference type="SUPFAM" id="SSF50022">
    <property type="entry name" value="ISP domain"/>
    <property type="match status" value="1"/>
</dbReference>
<keyword evidence="3" id="KW-0408">Iron</keyword>
<evidence type="ECO:0000256" key="1">
    <source>
        <dbReference type="ARBA" id="ARBA00022714"/>
    </source>
</evidence>